<evidence type="ECO:0000313" key="2">
    <source>
        <dbReference type="EMBL" id="WMV40910.1"/>
    </source>
</evidence>
<proteinExistence type="predicted"/>
<name>A0AAF0ZK82_SOLVR</name>
<evidence type="ECO:0000313" key="3">
    <source>
        <dbReference type="Proteomes" id="UP001234989"/>
    </source>
</evidence>
<keyword evidence="3" id="KW-1185">Reference proteome</keyword>
<feature type="compositionally biased region" description="Acidic residues" evidence="1">
    <location>
        <begin position="44"/>
        <end position="53"/>
    </location>
</feature>
<feature type="region of interest" description="Disordered" evidence="1">
    <location>
        <begin position="1"/>
        <end position="53"/>
    </location>
</feature>
<accession>A0AAF0ZK82</accession>
<dbReference type="EMBL" id="CP133619">
    <property type="protein sequence ID" value="WMV40910.1"/>
    <property type="molecule type" value="Genomic_DNA"/>
</dbReference>
<evidence type="ECO:0000256" key="1">
    <source>
        <dbReference type="SAM" id="MobiDB-lite"/>
    </source>
</evidence>
<dbReference type="Proteomes" id="UP001234989">
    <property type="component" value="Chromosome 8"/>
</dbReference>
<reference evidence="2" key="1">
    <citation type="submission" date="2023-08" db="EMBL/GenBank/DDBJ databases">
        <title>A de novo genome assembly of Solanum verrucosum Schlechtendal, a Mexican diploid species geographically isolated from the other diploid A-genome species in potato relatives.</title>
        <authorList>
            <person name="Hosaka K."/>
        </authorList>
    </citation>
    <scope>NUCLEOTIDE SEQUENCE</scope>
    <source>
        <tissue evidence="2">Young leaves</tissue>
    </source>
</reference>
<gene>
    <name evidence="2" type="ORF">MTR67_034295</name>
</gene>
<protein>
    <submittedName>
        <fullName evidence="2">Uncharacterized protein</fullName>
    </submittedName>
</protein>
<organism evidence="2 3">
    <name type="scientific">Solanum verrucosum</name>
    <dbReference type="NCBI Taxonomy" id="315347"/>
    <lineage>
        <taxon>Eukaryota</taxon>
        <taxon>Viridiplantae</taxon>
        <taxon>Streptophyta</taxon>
        <taxon>Embryophyta</taxon>
        <taxon>Tracheophyta</taxon>
        <taxon>Spermatophyta</taxon>
        <taxon>Magnoliopsida</taxon>
        <taxon>eudicotyledons</taxon>
        <taxon>Gunneridae</taxon>
        <taxon>Pentapetalae</taxon>
        <taxon>asterids</taxon>
        <taxon>lamiids</taxon>
        <taxon>Solanales</taxon>
        <taxon>Solanaceae</taxon>
        <taxon>Solanoideae</taxon>
        <taxon>Solaneae</taxon>
        <taxon>Solanum</taxon>
    </lineage>
</organism>
<dbReference type="AlphaFoldDB" id="A0AAF0ZK82"/>
<sequence length="160" mass="17946">MSVRLMKKILKEQEPPETQQLINSEDESESPPPSSGTFRNPFDLLDDEDDDDGGVDQRTALIKLNKFVKSVLGDDCKGVFQFSEDWGNCLKFGFKSSSSQGLAVDEVAENFGDHDFKEIVQNSWNQSINGHTMYSVWSKLKLIEQQARHEQGNDSAGQEG</sequence>